<dbReference type="Gene3D" id="2.40.160.20">
    <property type="match status" value="1"/>
</dbReference>
<dbReference type="EMBL" id="JALPQF010000002">
    <property type="protein sequence ID" value="MCK8479616.1"/>
    <property type="molecule type" value="Genomic_DNA"/>
</dbReference>
<name>A0ABT0H5I2_9FLAO</name>
<keyword evidence="2" id="KW-1185">Reference proteome</keyword>
<dbReference type="RefSeq" id="WP_248411897.1">
    <property type="nucleotide sequence ID" value="NZ_JALPQF010000002.1"/>
</dbReference>
<dbReference type="InterPro" id="IPR011250">
    <property type="entry name" value="OMP/PagP_B-barrel"/>
</dbReference>
<proteinExistence type="predicted"/>
<gene>
    <name evidence="1" type="ORF">MUY34_03230</name>
</gene>
<dbReference type="Proteomes" id="UP001203687">
    <property type="component" value="Unassembled WGS sequence"/>
</dbReference>
<organism evidence="1 2">
    <name type="scientific">Psychroserpens algicola</name>
    <dbReference type="NCBI Taxonomy" id="1719034"/>
    <lineage>
        <taxon>Bacteria</taxon>
        <taxon>Pseudomonadati</taxon>
        <taxon>Bacteroidota</taxon>
        <taxon>Flavobacteriia</taxon>
        <taxon>Flavobacteriales</taxon>
        <taxon>Flavobacteriaceae</taxon>
        <taxon>Psychroserpens</taxon>
    </lineage>
</organism>
<evidence type="ECO:0000313" key="1">
    <source>
        <dbReference type="EMBL" id="MCK8479616.1"/>
    </source>
</evidence>
<comment type="caution">
    <text evidence="1">The sequence shown here is derived from an EMBL/GenBank/DDBJ whole genome shotgun (WGS) entry which is preliminary data.</text>
</comment>
<protein>
    <submittedName>
        <fullName evidence="1">Outer membrane beta-barrel protein</fullName>
    </submittedName>
</protein>
<evidence type="ECO:0000313" key="2">
    <source>
        <dbReference type="Proteomes" id="UP001203687"/>
    </source>
</evidence>
<dbReference type="SUPFAM" id="SSF56925">
    <property type="entry name" value="OMPA-like"/>
    <property type="match status" value="1"/>
</dbReference>
<accession>A0ABT0H5I2</accession>
<sequence>MRHVLLLVFCFVVTLQLSGQQLFVEIGKSTSGFDYKNSSGEPLDNLLSKPNTYMEIGYRDVLNKNKTLFLSLGVMYNGYGAIGSDPILDNYFEWDVTYLGLNTGLDMRLFRLRDFSFYLRGRVSVEYLIRGTQTLNNQVFNLVGEDEFNNYIFFARAGFGMQYPISRNTSLIASYIYGKTVLIDGNKTLDQESLKLNNHQFGFGLIISLPSCNCTL</sequence>
<reference evidence="1" key="1">
    <citation type="submission" date="2022-04" db="EMBL/GenBank/DDBJ databases">
        <authorList>
            <person name="Ren T."/>
        </authorList>
    </citation>
    <scope>NUCLEOTIDE SEQUENCE</scope>
    <source>
        <strain evidence="1">F63249</strain>
    </source>
</reference>